<gene>
    <name evidence="2" type="ORF">PLEPLA_LOCUS26697</name>
</gene>
<comment type="caution">
    <text evidence="2">The sequence shown here is derived from an EMBL/GenBank/DDBJ whole genome shotgun (WGS) entry which is preliminary data.</text>
</comment>
<evidence type="ECO:0000313" key="2">
    <source>
        <dbReference type="EMBL" id="CAB1438828.1"/>
    </source>
</evidence>
<sequence>METLLITKITLPPHLHSSPVTQGRPFVQCSCPCITHPDDEALVEGGSKFAAGRVSELRCGLSDHHEGADPEGERQRAGGEDTQKAPAELSVLELVQCEKVTSMLMRVAGVFLTLHLWTLTHRLYGEGEETDWKYEQFHFQLKKTPSQLRQAPSVLITVVLLHPSSPLSATFSPALFPPSSVLHYDFSSRPPSSHASVPLLLSSSPHIHPSFLSLH</sequence>
<protein>
    <submittedName>
        <fullName evidence="2">Uncharacterized protein</fullName>
    </submittedName>
</protein>
<organism evidence="2 3">
    <name type="scientific">Pleuronectes platessa</name>
    <name type="common">European plaice</name>
    <dbReference type="NCBI Taxonomy" id="8262"/>
    <lineage>
        <taxon>Eukaryota</taxon>
        <taxon>Metazoa</taxon>
        <taxon>Chordata</taxon>
        <taxon>Craniata</taxon>
        <taxon>Vertebrata</taxon>
        <taxon>Euteleostomi</taxon>
        <taxon>Actinopterygii</taxon>
        <taxon>Neopterygii</taxon>
        <taxon>Teleostei</taxon>
        <taxon>Neoteleostei</taxon>
        <taxon>Acanthomorphata</taxon>
        <taxon>Carangaria</taxon>
        <taxon>Pleuronectiformes</taxon>
        <taxon>Pleuronectoidei</taxon>
        <taxon>Pleuronectidae</taxon>
        <taxon>Pleuronectes</taxon>
    </lineage>
</organism>
<accession>A0A9N7UTB6</accession>
<evidence type="ECO:0000313" key="3">
    <source>
        <dbReference type="Proteomes" id="UP001153269"/>
    </source>
</evidence>
<dbReference type="AlphaFoldDB" id="A0A9N7UTB6"/>
<feature type="region of interest" description="Disordered" evidence="1">
    <location>
        <begin position="61"/>
        <end position="83"/>
    </location>
</feature>
<reference evidence="2" key="1">
    <citation type="submission" date="2020-03" db="EMBL/GenBank/DDBJ databases">
        <authorList>
            <person name="Weist P."/>
        </authorList>
    </citation>
    <scope>NUCLEOTIDE SEQUENCE</scope>
</reference>
<evidence type="ECO:0000256" key="1">
    <source>
        <dbReference type="SAM" id="MobiDB-lite"/>
    </source>
</evidence>
<name>A0A9N7UTB6_PLEPL</name>
<dbReference type="EMBL" id="CADEAL010002212">
    <property type="protein sequence ID" value="CAB1438828.1"/>
    <property type="molecule type" value="Genomic_DNA"/>
</dbReference>
<keyword evidence="3" id="KW-1185">Reference proteome</keyword>
<proteinExistence type="predicted"/>
<dbReference type="Proteomes" id="UP001153269">
    <property type="component" value="Unassembled WGS sequence"/>
</dbReference>